<evidence type="ECO:0000256" key="3">
    <source>
        <dbReference type="ARBA" id="ARBA00022796"/>
    </source>
</evidence>
<evidence type="ECO:0000256" key="6">
    <source>
        <dbReference type="RuleBase" id="RU367022"/>
    </source>
</evidence>
<keyword evidence="6" id="KW-0813">Transport</keyword>
<keyword evidence="3 6" id="KW-0187">Copper transport</keyword>
<feature type="transmembrane region" description="Helical" evidence="6">
    <location>
        <begin position="299"/>
        <end position="319"/>
    </location>
</feature>
<dbReference type="Proteomes" id="UP000327085">
    <property type="component" value="Chromosome 1"/>
</dbReference>
<comment type="similarity">
    <text evidence="1 6">Belongs to the copper transporter (Ctr) (TC 1.A.56) family. SLC31A subfamily.</text>
</comment>
<dbReference type="PANTHER" id="PTHR33108">
    <property type="entry name" value="OS01G0745000 PROTEIN"/>
    <property type="match status" value="1"/>
</dbReference>
<dbReference type="OMA" id="ARRTIWY"/>
<proteinExistence type="inferred from homology"/>
<keyword evidence="6" id="KW-0406">Ion transport</keyword>
<keyword evidence="6" id="KW-0186">Copper</keyword>
<evidence type="ECO:0000313" key="8">
    <source>
        <dbReference type="Proteomes" id="UP000327085"/>
    </source>
</evidence>
<protein>
    <recommendedName>
        <fullName evidence="6">Copper transport protein</fullName>
    </recommendedName>
</protein>
<keyword evidence="5 6" id="KW-0472">Membrane</keyword>
<dbReference type="GO" id="GO:0005375">
    <property type="term" value="F:copper ion transmembrane transporter activity"/>
    <property type="evidence" value="ECO:0007669"/>
    <property type="project" value="UniProtKB-UniRule"/>
</dbReference>
<evidence type="ECO:0000256" key="1">
    <source>
        <dbReference type="ARBA" id="ARBA00006921"/>
    </source>
</evidence>
<keyword evidence="2 6" id="KW-0812">Transmembrane</keyword>
<gene>
    <name evidence="7" type="ORF">ALMOND_2B002842</name>
</gene>
<dbReference type="PANTHER" id="PTHR33108:SF56">
    <property type="entry name" value="DUF1677 FAMILY PROTEIN"/>
    <property type="match status" value="1"/>
</dbReference>
<evidence type="ECO:0000256" key="5">
    <source>
        <dbReference type="ARBA" id="ARBA00023136"/>
    </source>
</evidence>
<feature type="transmembrane region" description="Helical" evidence="6">
    <location>
        <begin position="241"/>
        <end position="258"/>
    </location>
</feature>
<comment type="subcellular location">
    <subcellularLocation>
        <location evidence="6">Membrane</location>
        <topology evidence="6">Multi-pass membrane protein</topology>
    </subcellularLocation>
</comment>
<dbReference type="AlphaFoldDB" id="A0A5E4E7C1"/>
<accession>A0A5E4E7C1</accession>
<evidence type="ECO:0000313" key="7">
    <source>
        <dbReference type="EMBL" id="VVA11697.1"/>
    </source>
</evidence>
<dbReference type="Pfam" id="PF07911">
    <property type="entry name" value="DUF1677"/>
    <property type="match status" value="1"/>
</dbReference>
<feature type="transmembrane region" description="Helical" evidence="6">
    <location>
        <begin position="388"/>
        <end position="405"/>
    </location>
</feature>
<comment type="caution">
    <text evidence="6">Lacks conserved residue(s) required for the propagation of feature annotation.</text>
</comment>
<evidence type="ECO:0000256" key="4">
    <source>
        <dbReference type="ARBA" id="ARBA00022989"/>
    </source>
</evidence>
<feature type="transmembrane region" description="Helical" evidence="6">
    <location>
        <begin position="364"/>
        <end position="382"/>
    </location>
</feature>
<dbReference type="InterPro" id="IPR007274">
    <property type="entry name" value="Cop_transporter"/>
</dbReference>
<dbReference type="InterPro" id="IPR012876">
    <property type="entry name" value="DUF1677_pln"/>
</dbReference>
<name>A0A5E4E7C1_PRUDU</name>
<sequence length="407" mass="43709">MEASQPGSPSAAQSAVEEELVKCYCCGLTEECTPEYIATVKERQQGRWICGLCAEAIKEENSRSHRGLSEEEAMKRHASFREEFRLSSPPEKSAEELISAMKKLLRRTLNSPKKEGLGCQPALSRSKSSFAPVAQNTKTTPVNVGVVLDFNTGFGKMGLSCISMSLSDFYASHSYYNSRLSIINALIYLQQLAVVAFLSRFSVQAVLFTLKLLVEDTVNVAKEKPCAKYFAQGELGYGTNYSLTLIACLIVSAFYQYLEDLRVRLKTASSSAAKASSPAPIQTPLLGAKLDGAGGRFSAARLGGAVLFGVNAAIGYLLMLAVMSFNGGVFVAIVVGLAIGYLAFRSGDDDVAATVPEGRRKRKVFGGNPAIGYLLVPVTVAFSGRGELVAVVLALTGWISAWCLGRK</sequence>
<dbReference type="Gramene" id="VVA11697">
    <property type="protein sequence ID" value="VVA11697"/>
    <property type="gene ID" value="Prudul26B002842"/>
</dbReference>
<evidence type="ECO:0000256" key="2">
    <source>
        <dbReference type="ARBA" id="ARBA00022692"/>
    </source>
</evidence>
<dbReference type="EMBL" id="CABIKO010000004">
    <property type="protein sequence ID" value="VVA11697.1"/>
    <property type="molecule type" value="Genomic_DNA"/>
</dbReference>
<feature type="transmembrane region" description="Helical" evidence="6">
    <location>
        <begin position="325"/>
        <end position="344"/>
    </location>
</feature>
<dbReference type="InParanoid" id="A0A5E4E7C1"/>
<keyword evidence="4 6" id="KW-1133">Transmembrane helix</keyword>
<reference evidence="8" key="1">
    <citation type="journal article" date="2020" name="Plant J.">
        <title>Transposons played a major role in the diversification between the closely related almond and peach genomes: results from the almond genome sequence.</title>
        <authorList>
            <person name="Alioto T."/>
            <person name="Alexiou K.G."/>
            <person name="Bardil A."/>
            <person name="Barteri F."/>
            <person name="Castanera R."/>
            <person name="Cruz F."/>
            <person name="Dhingra A."/>
            <person name="Duval H."/>
            <person name="Fernandez I Marti A."/>
            <person name="Frias L."/>
            <person name="Galan B."/>
            <person name="Garcia J.L."/>
            <person name="Howad W."/>
            <person name="Gomez-Garrido J."/>
            <person name="Gut M."/>
            <person name="Julca I."/>
            <person name="Morata J."/>
            <person name="Puigdomenech P."/>
            <person name="Ribeca P."/>
            <person name="Rubio Cabetas M.J."/>
            <person name="Vlasova A."/>
            <person name="Wirthensohn M."/>
            <person name="Garcia-Mas J."/>
            <person name="Gabaldon T."/>
            <person name="Casacuberta J.M."/>
            <person name="Arus P."/>
        </authorList>
    </citation>
    <scope>NUCLEOTIDE SEQUENCE [LARGE SCALE GENOMIC DNA]</scope>
    <source>
        <strain evidence="8">cv. Texas</strain>
    </source>
</reference>
<dbReference type="Pfam" id="PF04145">
    <property type="entry name" value="Ctr"/>
    <property type="match status" value="1"/>
</dbReference>
<dbReference type="GO" id="GO:0016020">
    <property type="term" value="C:membrane"/>
    <property type="evidence" value="ECO:0007669"/>
    <property type="project" value="UniProtKB-SubCell"/>
</dbReference>
<organism evidence="7 8">
    <name type="scientific">Prunus dulcis</name>
    <name type="common">Almond</name>
    <name type="synonym">Amygdalus dulcis</name>
    <dbReference type="NCBI Taxonomy" id="3755"/>
    <lineage>
        <taxon>Eukaryota</taxon>
        <taxon>Viridiplantae</taxon>
        <taxon>Streptophyta</taxon>
        <taxon>Embryophyta</taxon>
        <taxon>Tracheophyta</taxon>
        <taxon>Spermatophyta</taxon>
        <taxon>Magnoliopsida</taxon>
        <taxon>eudicotyledons</taxon>
        <taxon>Gunneridae</taxon>
        <taxon>Pentapetalae</taxon>
        <taxon>rosids</taxon>
        <taxon>fabids</taxon>
        <taxon>Rosales</taxon>
        <taxon>Rosaceae</taxon>
        <taxon>Amygdaloideae</taxon>
        <taxon>Amygdaleae</taxon>
        <taxon>Prunus</taxon>
    </lineage>
</organism>